<dbReference type="GO" id="GO:0016787">
    <property type="term" value="F:hydrolase activity"/>
    <property type="evidence" value="ECO:0007669"/>
    <property type="project" value="InterPro"/>
</dbReference>
<dbReference type="PANTHER" id="PTHR11383:SF3">
    <property type="entry name" value="NAD(P)H PYROPHOSPHATASE NUDT13, MITOCHONDRIAL"/>
    <property type="match status" value="1"/>
</dbReference>
<keyword evidence="3" id="KW-1185">Reference proteome</keyword>
<dbReference type="EMBL" id="JAXCGZ010015442">
    <property type="protein sequence ID" value="KAK7070278.1"/>
    <property type="molecule type" value="Genomic_DNA"/>
</dbReference>
<organism evidence="2 3">
    <name type="scientific">Halocaridina rubra</name>
    <name type="common">Hawaiian red shrimp</name>
    <dbReference type="NCBI Taxonomy" id="373956"/>
    <lineage>
        <taxon>Eukaryota</taxon>
        <taxon>Metazoa</taxon>
        <taxon>Ecdysozoa</taxon>
        <taxon>Arthropoda</taxon>
        <taxon>Crustacea</taxon>
        <taxon>Multicrustacea</taxon>
        <taxon>Malacostraca</taxon>
        <taxon>Eumalacostraca</taxon>
        <taxon>Eucarida</taxon>
        <taxon>Decapoda</taxon>
        <taxon>Pleocyemata</taxon>
        <taxon>Caridea</taxon>
        <taxon>Atyoidea</taxon>
        <taxon>Atyidae</taxon>
        <taxon>Halocaridina</taxon>
    </lineage>
</organism>
<evidence type="ECO:0000313" key="2">
    <source>
        <dbReference type="EMBL" id="KAK7070278.1"/>
    </source>
</evidence>
<dbReference type="InterPro" id="IPR015797">
    <property type="entry name" value="NUDIX_hydrolase-like_dom_sf"/>
</dbReference>
<name>A0AAN8WXI4_HALRR</name>
<dbReference type="Gene3D" id="3.90.79.20">
    <property type="match status" value="1"/>
</dbReference>
<dbReference type="Pfam" id="PF09297">
    <property type="entry name" value="Zn_ribbon_NUD"/>
    <property type="match status" value="1"/>
</dbReference>
<proteinExistence type="predicted"/>
<dbReference type="PANTHER" id="PTHR11383">
    <property type="entry name" value="NUCLEOSIDE DIPHOSPHATE-LINKED MOIETY X MOTIF 13"/>
    <property type="match status" value="1"/>
</dbReference>
<dbReference type="GO" id="GO:0046872">
    <property type="term" value="F:metal ion binding"/>
    <property type="evidence" value="ECO:0007669"/>
    <property type="project" value="InterPro"/>
</dbReference>
<reference evidence="2 3" key="1">
    <citation type="submission" date="2023-11" db="EMBL/GenBank/DDBJ databases">
        <title>Halocaridina rubra genome assembly.</title>
        <authorList>
            <person name="Smith C."/>
        </authorList>
    </citation>
    <scope>NUCLEOTIDE SEQUENCE [LARGE SCALE GENOMIC DNA]</scope>
    <source>
        <strain evidence="2">EP-1</strain>
        <tissue evidence="2">Whole</tissue>
    </source>
</reference>
<dbReference type="AlphaFoldDB" id="A0AAN8WXI4"/>
<gene>
    <name evidence="2" type="ORF">SK128_024162</name>
</gene>
<comment type="caution">
    <text evidence="2">The sequence shown here is derived from an EMBL/GenBank/DDBJ whole genome shotgun (WGS) entry which is preliminary data.</text>
</comment>
<evidence type="ECO:0000313" key="3">
    <source>
        <dbReference type="Proteomes" id="UP001381693"/>
    </source>
</evidence>
<dbReference type="InterPro" id="IPR015376">
    <property type="entry name" value="Znr_NADH_PPase"/>
</dbReference>
<sequence>MTLNAVRIAGCSKFLFWNTRRSISYIDRVRFLQRLKEDDRTCLSHLPSGKFLVYSRSKPLLRIDKSKTNNALVWLTYEEIIKYYREVLNSSVLVDVDENGSPRYSTQVGSLPTALQDRLESETEASFTDLRAALFIVSWREAHLLSRANCILMWNKNNAFCGKCGAPTERNAAGYSRKCTGCDMTHYPSSSPVGIVVVTDPDHENMLLVRQPRHPQGMYSCIAGFSDVGVPLHSIVRLY</sequence>
<dbReference type="Proteomes" id="UP001381693">
    <property type="component" value="Unassembled WGS sequence"/>
</dbReference>
<dbReference type="SUPFAM" id="SSF55811">
    <property type="entry name" value="Nudix"/>
    <property type="match status" value="1"/>
</dbReference>
<feature type="domain" description="Zinc ribbon NADH pyrophosphatase" evidence="1">
    <location>
        <begin position="157"/>
        <end position="187"/>
    </location>
</feature>
<accession>A0AAN8WXI4</accession>
<evidence type="ECO:0000259" key="1">
    <source>
        <dbReference type="Pfam" id="PF09297"/>
    </source>
</evidence>
<protein>
    <recommendedName>
        <fullName evidence="1">Zinc ribbon NADH pyrophosphatase domain-containing protein</fullName>
    </recommendedName>
</protein>